<organism evidence="1">
    <name type="scientific">Arundo donax</name>
    <name type="common">Giant reed</name>
    <name type="synonym">Donax arundinaceus</name>
    <dbReference type="NCBI Taxonomy" id="35708"/>
    <lineage>
        <taxon>Eukaryota</taxon>
        <taxon>Viridiplantae</taxon>
        <taxon>Streptophyta</taxon>
        <taxon>Embryophyta</taxon>
        <taxon>Tracheophyta</taxon>
        <taxon>Spermatophyta</taxon>
        <taxon>Magnoliopsida</taxon>
        <taxon>Liliopsida</taxon>
        <taxon>Poales</taxon>
        <taxon>Poaceae</taxon>
        <taxon>PACMAD clade</taxon>
        <taxon>Arundinoideae</taxon>
        <taxon>Arundineae</taxon>
        <taxon>Arundo</taxon>
    </lineage>
</organism>
<reference evidence="1" key="2">
    <citation type="journal article" date="2015" name="Data Brief">
        <title>Shoot transcriptome of the giant reed, Arundo donax.</title>
        <authorList>
            <person name="Barrero R.A."/>
            <person name="Guerrero F.D."/>
            <person name="Moolhuijzen P."/>
            <person name="Goolsby J.A."/>
            <person name="Tidwell J."/>
            <person name="Bellgard S.E."/>
            <person name="Bellgard M.I."/>
        </authorList>
    </citation>
    <scope>NUCLEOTIDE SEQUENCE</scope>
    <source>
        <tissue evidence="1">Shoot tissue taken approximately 20 cm above the soil surface</tissue>
    </source>
</reference>
<evidence type="ECO:0000313" key="1">
    <source>
        <dbReference type="EMBL" id="JAE08316.1"/>
    </source>
</evidence>
<name>A0A0A9FDW0_ARUDO</name>
<accession>A0A0A9FDW0</accession>
<proteinExistence type="predicted"/>
<dbReference type="AlphaFoldDB" id="A0A0A9FDW0"/>
<dbReference type="EMBL" id="GBRH01189580">
    <property type="protein sequence ID" value="JAE08316.1"/>
    <property type="molecule type" value="Transcribed_RNA"/>
</dbReference>
<protein>
    <submittedName>
        <fullName evidence="1">Uncharacterized protein</fullName>
    </submittedName>
</protein>
<sequence length="43" mass="4715">MLRPVVVALHQVQELREVGQQQRVVGLLGHGLLVSLRRGCVLG</sequence>
<reference evidence="1" key="1">
    <citation type="submission" date="2014-09" db="EMBL/GenBank/DDBJ databases">
        <authorList>
            <person name="Magalhaes I.L.F."/>
            <person name="Oliveira U."/>
            <person name="Santos F.R."/>
            <person name="Vidigal T.H.D.A."/>
            <person name="Brescovit A.D."/>
            <person name="Santos A.J."/>
        </authorList>
    </citation>
    <scope>NUCLEOTIDE SEQUENCE</scope>
    <source>
        <tissue evidence="1">Shoot tissue taken approximately 20 cm above the soil surface</tissue>
    </source>
</reference>